<gene>
    <name evidence="1" type="ORF">PoB_006780900</name>
</gene>
<dbReference type="AlphaFoldDB" id="A0AAV4DAP1"/>
<protein>
    <submittedName>
        <fullName evidence="1">Uncharacterized protein</fullName>
    </submittedName>
</protein>
<reference evidence="1 2" key="1">
    <citation type="journal article" date="2021" name="Elife">
        <title>Chloroplast acquisition without the gene transfer in kleptoplastic sea slugs, Plakobranchus ocellatus.</title>
        <authorList>
            <person name="Maeda T."/>
            <person name="Takahashi S."/>
            <person name="Yoshida T."/>
            <person name="Shimamura S."/>
            <person name="Takaki Y."/>
            <person name="Nagai Y."/>
            <person name="Toyoda A."/>
            <person name="Suzuki Y."/>
            <person name="Arimoto A."/>
            <person name="Ishii H."/>
            <person name="Satoh N."/>
            <person name="Nishiyama T."/>
            <person name="Hasebe M."/>
            <person name="Maruyama T."/>
            <person name="Minagawa J."/>
            <person name="Obokata J."/>
            <person name="Shigenobu S."/>
        </authorList>
    </citation>
    <scope>NUCLEOTIDE SEQUENCE [LARGE SCALE GENOMIC DNA]</scope>
</reference>
<dbReference type="Proteomes" id="UP000735302">
    <property type="component" value="Unassembled WGS sequence"/>
</dbReference>
<keyword evidence="2" id="KW-1185">Reference proteome</keyword>
<sequence>MIVRWIGSNEELYHDLMEDSDKDNDYVPDSSDGTLSQMYHPSPALKTSVKNFDHGVNTATESSEVWHSKNEFFAQRGSYRIALLNTIVAKSTGS</sequence>
<dbReference type="EMBL" id="BLXT01007673">
    <property type="protein sequence ID" value="GFO41304.1"/>
    <property type="molecule type" value="Genomic_DNA"/>
</dbReference>
<name>A0AAV4DAP1_9GAST</name>
<accession>A0AAV4DAP1</accession>
<evidence type="ECO:0000313" key="2">
    <source>
        <dbReference type="Proteomes" id="UP000735302"/>
    </source>
</evidence>
<proteinExistence type="predicted"/>
<comment type="caution">
    <text evidence="1">The sequence shown here is derived from an EMBL/GenBank/DDBJ whole genome shotgun (WGS) entry which is preliminary data.</text>
</comment>
<evidence type="ECO:0000313" key="1">
    <source>
        <dbReference type="EMBL" id="GFO41304.1"/>
    </source>
</evidence>
<organism evidence="1 2">
    <name type="scientific">Plakobranchus ocellatus</name>
    <dbReference type="NCBI Taxonomy" id="259542"/>
    <lineage>
        <taxon>Eukaryota</taxon>
        <taxon>Metazoa</taxon>
        <taxon>Spiralia</taxon>
        <taxon>Lophotrochozoa</taxon>
        <taxon>Mollusca</taxon>
        <taxon>Gastropoda</taxon>
        <taxon>Heterobranchia</taxon>
        <taxon>Euthyneura</taxon>
        <taxon>Panpulmonata</taxon>
        <taxon>Sacoglossa</taxon>
        <taxon>Placobranchoidea</taxon>
        <taxon>Plakobranchidae</taxon>
        <taxon>Plakobranchus</taxon>
    </lineage>
</organism>